<keyword evidence="6" id="KW-1185">Reference proteome</keyword>
<accession>A0ABT9YGQ4</accession>
<keyword evidence="2 5" id="KW-0378">Hydrolase</keyword>
<dbReference type="Proteomes" id="UP001225034">
    <property type="component" value="Unassembled WGS sequence"/>
</dbReference>
<evidence type="ECO:0000313" key="5">
    <source>
        <dbReference type="EMBL" id="MDQ0207049.1"/>
    </source>
</evidence>
<proteinExistence type="inferred from homology"/>
<comment type="similarity">
    <text evidence="1">Belongs to the low molecular weight phosphotyrosine protein phosphatase family.</text>
</comment>
<comment type="caution">
    <text evidence="5">The sequence shown here is derived from an EMBL/GenBank/DDBJ whole genome shotgun (WGS) entry which is preliminary data.</text>
</comment>
<dbReference type="InterPro" id="IPR036196">
    <property type="entry name" value="Ptyr_pPase_sf"/>
</dbReference>
<reference evidence="5 6" key="1">
    <citation type="submission" date="2023-07" db="EMBL/GenBank/DDBJ databases">
        <title>Genomic Encyclopedia of Type Strains, Phase IV (KMG-IV): sequencing the most valuable type-strain genomes for metagenomic binning, comparative biology and taxonomic classification.</title>
        <authorList>
            <person name="Goeker M."/>
        </authorList>
    </citation>
    <scope>NUCLEOTIDE SEQUENCE [LARGE SCALE GENOMIC DNA]</scope>
    <source>
        <strain evidence="5 6">DSM 19154</strain>
    </source>
</reference>
<name>A0ABT9YGQ4_9BACI</name>
<dbReference type="InterPro" id="IPR023485">
    <property type="entry name" value="Ptyr_pPase"/>
</dbReference>
<dbReference type="InterPro" id="IPR050438">
    <property type="entry name" value="LMW_PTPase"/>
</dbReference>
<dbReference type="PANTHER" id="PTHR11717">
    <property type="entry name" value="LOW MOLECULAR WEIGHT PROTEIN TYROSINE PHOSPHATASE"/>
    <property type="match status" value="1"/>
</dbReference>
<dbReference type="CDD" id="cd16344">
    <property type="entry name" value="LMWPAP"/>
    <property type="match status" value="1"/>
</dbReference>
<sequence>MSILKNILFVCTGNTCRSPMAEYLLKEKAGDLLNIQSAGVTAWPGVPISDGTARVLSKRGINHQHASQSVTGDLVEWADIILTMTQSHKEMLAIQHPNASGKVFTLKGYLSTGGDIADPIGGPQEEYEQVGVELDRCLTSLLVKWKE</sequence>
<dbReference type="SMART" id="SM00226">
    <property type="entry name" value="LMWPc"/>
    <property type="match status" value="1"/>
</dbReference>
<dbReference type="EC" id="3.1.3.48" evidence="5"/>
<dbReference type="InterPro" id="IPR017867">
    <property type="entry name" value="Tyr_phospatase_low_mol_wt"/>
</dbReference>
<dbReference type="EMBL" id="JAUSUA010000002">
    <property type="protein sequence ID" value="MDQ0207049.1"/>
    <property type="molecule type" value="Genomic_DNA"/>
</dbReference>
<dbReference type="Pfam" id="PF01451">
    <property type="entry name" value="LMWPc"/>
    <property type="match status" value="1"/>
</dbReference>
<evidence type="ECO:0000256" key="1">
    <source>
        <dbReference type="ARBA" id="ARBA00011063"/>
    </source>
</evidence>
<evidence type="ECO:0000256" key="2">
    <source>
        <dbReference type="ARBA" id="ARBA00022801"/>
    </source>
</evidence>
<keyword evidence="3" id="KW-0904">Protein phosphatase</keyword>
<gene>
    <name evidence="5" type="ORF">J2S05_001848</name>
</gene>
<dbReference type="GO" id="GO:0004725">
    <property type="term" value="F:protein tyrosine phosphatase activity"/>
    <property type="evidence" value="ECO:0007669"/>
    <property type="project" value="UniProtKB-EC"/>
</dbReference>
<feature type="domain" description="Phosphotyrosine protein phosphatase I" evidence="4">
    <location>
        <begin position="5"/>
        <end position="144"/>
    </location>
</feature>
<organism evidence="5 6">
    <name type="scientific">Alkalicoccobacillus murimartini</name>
    <dbReference type="NCBI Taxonomy" id="171685"/>
    <lineage>
        <taxon>Bacteria</taxon>
        <taxon>Bacillati</taxon>
        <taxon>Bacillota</taxon>
        <taxon>Bacilli</taxon>
        <taxon>Bacillales</taxon>
        <taxon>Bacillaceae</taxon>
        <taxon>Alkalicoccobacillus</taxon>
    </lineage>
</organism>
<evidence type="ECO:0000313" key="6">
    <source>
        <dbReference type="Proteomes" id="UP001225034"/>
    </source>
</evidence>
<evidence type="ECO:0000259" key="4">
    <source>
        <dbReference type="SMART" id="SM00226"/>
    </source>
</evidence>
<protein>
    <submittedName>
        <fullName evidence="5">Protein-tyrosine phosphatase</fullName>
        <ecNumber evidence="5">3.1.3.48</ecNumber>
    </submittedName>
</protein>
<dbReference type="PRINTS" id="PR00719">
    <property type="entry name" value="LMWPTPASE"/>
</dbReference>
<dbReference type="SUPFAM" id="SSF52788">
    <property type="entry name" value="Phosphotyrosine protein phosphatases I"/>
    <property type="match status" value="1"/>
</dbReference>
<evidence type="ECO:0000256" key="3">
    <source>
        <dbReference type="ARBA" id="ARBA00022912"/>
    </source>
</evidence>
<dbReference type="PANTHER" id="PTHR11717:SF31">
    <property type="entry name" value="LOW MOLECULAR WEIGHT PROTEIN-TYROSINE-PHOSPHATASE ETP-RELATED"/>
    <property type="match status" value="1"/>
</dbReference>
<dbReference type="Gene3D" id="3.40.50.2300">
    <property type="match status" value="1"/>
</dbReference>